<dbReference type="InterPro" id="IPR040085">
    <property type="entry name" value="MJ0674-like"/>
</dbReference>
<dbReference type="InterPro" id="IPR058240">
    <property type="entry name" value="rSAM_sf"/>
</dbReference>
<proteinExistence type="predicted"/>
<feature type="non-terminal residue" evidence="6">
    <location>
        <position position="251"/>
    </location>
</feature>
<dbReference type="GO" id="GO:0046872">
    <property type="term" value="F:metal ion binding"/>
    <property type="evidence" value="ECO:0007669"/>
    <property type="project" value="UniProtKB-KW"/>
</dbReference>
<protein>
    <recommendedName>
        <fullName evidence="5">Radical SAM core domain-containing protein</fullName>
    </recommendedName>
</protein>
<dbReference type="AlphaFoldDB" id="X1N755"/>
<sequence>MIGAPMWRVFRPDAVTVLRDQKARKSLSRYFAVVERKLPARFLVCKRVKVKVDLSVSNGELWRAHEQGLKQFRKLLVDVDDGKVKLSDVKRPKVSLLDLKVELARRILKSCHFCERRCGVDRTVGKGGVCGVGERSRIASEFMHHGEESVLVPSYTIFFTGCTFHCQFCQNWDISQYPDSGVEVSPQTLAKLAEGARRNGARNVNWVGGNPDPNLHTILAALNECKTSIASVWNSNMYYSLEAAKLLFGTQ</sequence>
<dbReference type="PANTHER" id="PTHR43075:SF1">
    <property type="entry name" value="FORMATE LYASE ACTIVATING ENZYME, PUTATIVE (AFU_ORTHOLOGUE AFUA_2G15630)-RELATED"/>
    <property type="match status" value="1"/>
</dbReference>
<dbReference type="CDD" id="cd01335">
    <property type="entry name" value="Radical_SAM"/>
    <property type="match status" value="1"/>
</dbReference>
<dbReference type="GO" id="GO:0051536">
    <property type="term" value="F:iron-sulfur cluster binding"/>
    <property type="evidence" value="ECO:0007669"/>
    <property type="project" value="UniProtKB-KW"/>
</dbReference>
<dbReference type="PROSITE" id="PS51918">
    <property type="entry name" value="RADICAL_SAM"/>
    <property type="match status" value="1"/>
</dbReference>
<dbReference type="PANTHER" id="PTHR43075">
    <property type="entry name" value="FORMATE LYASE ACTIVATING ENZYME, PUTATIVE (AFU_ORTHOLOGUE AFUA_2G15630)-RELATED"/>
    <property type="match status" value="1"/>
</dbReference>
<keyword evidence="2" id="KW-0479">Metal-binding</keyword>
<keyword evidence="3" id="KW-0408">Iron</keyword>
<evidence type="ECO:0000256" key="4">
    <source>
        <dbReference type="ARBA" id="ARBA00023014"/>
    </source>
</evidence>
<keyword evidence="4" id="KW-0411">Iron-sulfur</keyword>
<dbReference type="InterPro" id="IPR013785">
    <property type="entry name" value="Aldolase_TIM"/>
</dbReference>
<evidence type="ECO:0000313" key="6">
    <source>
        <dbReference type="EMBL" id="GAI39423.1"/>
    </source>
</evidence>
<dbReference type="GO" id="GO:0003824">
    <property type="term" value="F:catalytic activity"/>
    <property type="evidence" value="ECO:0007669"/>
    <property type="project" value="InterPro"/>
</dbReference>
<gene>
    <name evidence="6" type="ORF">S06H3_38791</name>
</gene>
<dbReference type="Pfam" id="PF04055">
    <property type="entry name" value="Radical_SAM"/>
    <property type="match status" value="1"/>
</dbReference>
<keyword evidence="1" id="KW-0949">S-adenosyl-L-methionine</keyword>
<evidence type="ECO:0000259" key="5">
    <source>
        <dbReference type="PROSITE" id="PS51918"/>
    </source>
</evidence>
<organism evidence="6">
    <name type="scientific">marine sediment metagenome</name>
    <dbReference type="NCBI Taxonomy" id="412755"/>
    <lineage>
        <taxon>unclassified sequences</taxon>
        <taxon>metagenomes</taxon>
        <taxon>ecological metagenomes</taxon>
    </lineage>
</organism>
<evidence type="ECO:0000256" key="2">
    <source>
        <dbReference type="ARBA" id="ARBA00022723"/>
    </source>
</evidence>
<evidence type="ECO:0000256" key="3">
    <source>
        <dbReference type="ARBA" id="ARBA00023004"/>
    </source>
</evidence>
<dbReference type="EMBL" id="BARV01023671">
    <property type="protein sequence ID" value="GAI39423.1"/>
    <property type="molecule type" value="Genomic_DNA"/>
</dbReference>
<dbReference type="SFLD" id="SFLDS00029">
    <property type="entry name" value="Radical_SAM"/>
    <property type="match status" value="1"/>
</dbReference>
<comment type="caution">
    <text evidence="6">The sequence shown here is derived from an EMBL/GenBank/DDBJ whole genome shotgun (WGS) entry which is preliminary data.</text>
</comment>
<accession>X1N755</accession>
<dbReference type="InterPro" id="IPR007197">
    <property type="entry name" value="rSAM"/>
</dbReference>
<dbReference type="Gene3D" id="3.20.20.70">
    <property type="entry name" value="Aldolase class I"/>
    <property type="match status" value="1"/>
</dbReference>
<reference evidence="6" key="1">
    <citation type="journal article" date="2014" name="Front. Microbiol.">
        <title>High frequency of phylogenetically diverse reductive dehalogenase-homologous genes in deep subseafloor sedimentary metagenomes.</title>
        <authorList>
            <person name="Kawai M."/>
            <person name="Futagami T."/>
            <person name="Toyoda A."/>
            <person name="Takaki Y."/>
            <person name="Nishi S."/>
            <person name="Hori S."/>
            <person name="Arai W."/>
            <person name="Tsubouchi T."/>
            <person name="Morono Y."/>
            <person name="Uchiyama I."/>
            <person name="Ito T."/>
            <person name="Fujiyama A."/>
            <person name="Inagaki F."/>
            <person name="Takami H."/>
        </authorList>
    </citation>
    <scope>NUCLEOTIDE SEQUENCE</scope>
    <source>
        <strain evidence="6">Expedition CK06-06</strain>
    </source>
</reference>
<name>X1N755_9ZZZZ</name>
<evidence type="ECO:0000256" key="1">
    <source>
        <dbReference type="ARBA" id="ARBA00022691"/>
    </source>
</evidence>
<dbReference type="SUPFAM" id="SSF102114">
    <property type="entry name" value="Radical SAM enzymes"/>
    <property type="match status" value="1"/>
</dbReference>
<feature type="domain" description="Radical SAM core" evidence="5">
    <location>
        <begin position="144"/>
        <end position="251"/>
    </location>
</feature>